<dbReference type="InterPro" id="IPR016024">
    <property type="entry name" value="ARM-type_fold"/>
</dbReference>
<sequence length="256" mass="29985">MGKYVPLKFLFNEELAEKMADSICKHDPTFSKRNFVSSVTCKVENLELKQRIEVMADELHNALQKDFNEAIHILLKTLGPENTTEVGTFTNGYMHMPIAKYVEKYGLNDFESSFNAMYEITKRNTAEYAIRPFLEIYHEDTLNILQKWIHDENSHIRRLVSEGTRPRLPWAKKIGALKGDFKYNLQFLEPLMNDPSKYVQKSVANHINDITKEDKELVFQWLQQLRDKQHPVNPWIIKHGLRTVIKNGNLPKDFSF</sequence>
<dbReference type="Proteomes" id="UP000035904">
    <property type="component" value="Unassembled WGS sequence"/>
</dbReference>
<dbReference type="eggNOG" id="COG4335">
    <property type="taxonomic scope" value="Bacteria"/>
</dbReference>
<protein>
    <submittedName>
        <fullName evidence="1">DNA alkylation repair protein</fullName>
    </submittedName>
</protein>
<proteinExistence type="predicted"/>
<comment type="caution">
    <text evidence="1">The sequence shown here is derived from an EMBL/GenBank/DDBJ whole genome shotgun (WGS) entry which is preliminary data.</text>
</comment>
<evidence type="ECO:0000313" key="1">
    <source>
        <dbReference type="EMBL" id="KLV21315.1"/>
    </source>
</evidence>
<dbReference type="SUPFAM" id="SSF48371">
    <property type="entry name" value="ARM repeat"/>
    <property type="match status" value="1"/>
</dbReference>
<dbReference type="EMBL" id="LDPG01000001">
    <property type="protein sequence ID" value="KLV21315.1"/>
    <property type="molecule type" value="Genomic_DNA"/>
</dbReference>
<evidence type="ECO:0000313" key="2">
    <source>
        <dbReference type="Proteomes" id="UP000035904"/>
    </source>
</evidence>
<accession>A0A0J1KX22</accession>
<dbReference type="AlphaFoldDB" id="A0A0J1KX22"/>
<dbReference type="Pfam" id="PF08713">
    <property type="entry name" value="DNA_alkylation"/>
    <property type="match status" value="1"/>
</dbReference>
<reference evidence="1 2" key="1">
    <citation type="submission" date="2015-05" db="EMBL/GenBank/DDBJ databases">
        <title>Whole genome sequence and identification of bacterial endophytes from Costus igneus.</title>
        <authorList>
            <person name="Lee Y.P."/>
            <person name="Gan H.M."/>
            <person name="Eng W."/>
            <person name="Wheatley M.S."/>
            <person name="Caraballo A."/>
            <person name="Polter S."/>
            <person name="Savka M.A."/>
            <person name="Hudson A.O."/>
        </authorList>
    </citation>
    <scope>NUCLEOTIDE SEQUENCE [LARGE SCALE GENOMIC DNA]</scope>
    <source>
        <strain evidence="1 2">RIT375</strain>
    </source>
</reference>
<dbReference type="PATRIC" id="fig|1392.242.peg.687"/>
<dbReference type="RefSeq" id="WP_000521711.1">
    <property type="nucleotide sequence ID" value="NZ_LDPG01000001.1"/>
</dbReference>
<organism evidence="1 2">
    <name type="scientific">Bacillus anthracis</name>
    <name type="common">anthrax bacterium</name>
    <dbReference type="NCBI Taxonomy" id="1392"/>
    <lineage>
        <taxon>Bacteria</taxon>
        <taxon>Bacillati</taxon>
        <taxon>Bacillota</taxon>
        <taxon>Bacilli</taxon>
        <taxon>Bacillales</taxon>
        <taxon>Bacillaceae</taxon>
        <taxon>Bacillus</taxon>
        <taxon>Bacillus cereus group</taxon>
    </lineage>
</organism>
<dbReference type="InterPro" id="IPR014825">
    <property type="entry name" value="DNA_alkylation"/>
</dbReference>
<name>A0A0J1KX22_BACAN</name>
<gene>
    <name evidence="1" type="ORF">ABW01_03295</name>
</gene>
<dbReference type="Gene3D" id="1.25.40.290">
    <property type="entry name" value="ARM repeat domains"/>
    <property type="match status" value="1"/>
</dbReference>